<name>A0AAJ3NAT7_9FLAO</name>
<dbReference type="RefSeq" id="WP_078402594.1">
    <property type="nucleotide sequence ID" value="NZ_CP016377.1"/>
</dbReference>
<gene>
    <name evidence="1" type="ORF">BAY32_11325</name>
</gene>
<protein>
    <submittedName>
        <fullName evidence="1">Uncharacterized protein</fullName>
    </submittedName>
</protein>
<evidence type="ECO:0000313" key="2">
    <source>
        <dbReference type="Proteomes" id="UP000190816"/>
    </source>
</evidence>
<dbReference type="AlphaFoldDB" id="A0AAJ3NAT7"/>
<accession>A0AAJ3NAT7</accession>
<sequence length="64" mass="7559">MKKSQEVQLFEDEPKKVIQEVTLDTEDGWMSIQHNEKEICLSKENWLKLVELAKQVIQATEKEN</sequence>
<dbReference type="KEGG" id="ego:BBD34_04895"/>
<organism evidence="1 2">
    <name type="scientific">Elizabethkingia ursingii</name>
    <dbReference type="NCBI Taxonomy" id="1756150"/>
    <lineage>
        <taxon>Bacteria</taxon>
        <taxon>Pseudomonadati</taxon>
        <taxon>Bacteroidota</taxon>
        <taxon>Flavobacteriia</taxon>
        <taxon>Flavobacteriales</taxon>
        <taxon>Weeksellaceae</taxon>
        <taxon>Elizabethkingia</taxon>
    </lineage>
</organism>
<comment type="caution">
    <text evidence="1">The sequence shown here is derived from an EMBL/GenBank/DDBJ whole genome shotgun (WGS) entry which is preliminary data.</text>
</comment>
<proteinExistence type="predicted"/>
<reference evidence="1 2" key="1">
    <citation type="submission" date="2016-06" db="EMBL/GenBank/DDBJ databases">
        <authorList>
            <person name="Nicholson A.C."/>
        </authorList>
    </citation>
    <scope>NUCLEOTIDE SEQUENCE [LARGE SCALE GENOMIC DNA]</scope>
    <source>
        <strain evidence="1 2">G4123</strain>
    </source>
</reference>
<dbReference type="Proteomes" id="UP000190816">
    <property type="component" value="Unassembled WGS sequence"/>
</dbReference>
<dbReference type="EMBL" id="MAIC01000016">
    <property type="protein sequence ID" value="OPB73625.1"/>
    <property type="molecule type" value="Genomic_DNA"/>
</dbReference>
<evidence type="ECO:0000313" key="1">
    <source>
        <dbReference type="EMBL" id="OPB73625.1"/>
    </source>
</evidence>